<feature type="transmembrane region" description="Helical" evidence="5">
    <location>
        <begin position="109"/>
        <end position="129"/>
    </location>
</feature>
<proteinExistence type="predicted"/>
<dbReference type="GO" id="GO:0008202">
    <property type="term" value="P:steroid metabolic process"/>
    <property type="evidence" value="ECO:0007669"/>
    <property type="project" value="InterPro"/>
</dbReference>
<dbReference type="GO" id="GO:0016020">
    <property type="term" value="C:membrane"/>
    <property type="evidence" value="ECO:0007669"/>
    <property type="project" value="UniProtKB-SubCell"/>
</dbReference>
<dbReference type="InterPro" id="IPR016636">
    <property type="entry name" value="3-oxo-5-alpha-steroid_4-DH"/>
</dbReference>
<protein>
    <submittedName>
        <fullName evidence="7">3-oxo-5-alpha-steroid 4-dehydrogenase</fullName>
    </submittedName>
</protein>
<name>A0A160VIM2_9ZZZZ</name>
<dbReference type="Pfam" id="PF02544">
    <property type="entry name" value="Steroid_dh"/>
    <property type="match status" value="1"/>
</dbReference>
<feature type="transmembrane region" description="Helical" evidence="5">
    <location>
        <begin position="79"/>
        <end position="97"/>
    </location>
</feature>
<feature type="domain" description="3-oxo-5-alpha-steroid 4-dehydrogenase C-terminal" evidence="6">
    <location>
        <begin position="107"/>
        <end position="257"/>
    </location>
</feature>
<evidence type="ECO:0000256" key="4">
    <source>
        <dbReference type="ARBA" id="ARBA00023136"/>
    </source>
</evidence>
<evidence type="ECO:0000259" key="6">
    <source>
        <dbReference type="Pfam" id="PF02544"/>
    </source>
</evidence>
<dbReference type="PANTHER" id="PTHR10556:SF43">
    <property type="entry name" value="STEROID 5-ALPHA-REDUCTASE DET2"/>
    <property type="match status" value="1"/>
</dbReference>
<evidence type="ECO:0000256" key="1">
    <source>
        <dbReference type="ARBA" id="ARBA00004141"/>
    </source>
</evidence>
<dbReference type="FunFam" id="1.20.120.1630:FF:000014">
    <property type="entry name" value="Steroid 5-alpha reductase, putative"/>
    <property type="match status" value="1"/>
</dbReference>
<keyword evidence="3 5" id="KW-1133">Transmembrane helix</keyword>
<accession>A0A160VIM2</accession>
<dbReference type="InterPro" id="IPR001104">
    <property type="entry name" value="3-oxo-5_a-steroid_4-DH_C"/>
</dbReference>
<dbReference type="PROSITE" id="PS50244">
    <property type="entry name" value="S5A_REDUCTASE"/>
    <property type="match status" value="1"/>
</dbReference>
<evidence type="ECO:0000256" key="5">
    <source>
        <dbReference type="SAM" id="Phobius"/>
    </source>
</evidence>
<reference evidence="7" key="1">
    <citation type="submission" date="2015-10" db="EMBL/GenBank/DDBJ databases">
        <authorList>
            <person name="Gilbert D.G."/>
        </authorList>
    </citation>
    <scope>NUCLEOTIDE SEQUENCE</scope>
</reference>
<keyword evidence="4 5" id="KW-0472">Membrane</keyword>
<keyword evidence="2 5" id="KW-0812">Transmembrane</keyword>
<dbReference type="PIRSF" id="PIRSF015596">
    <property type="entry name" value="5_alpha-SR2"/>
    <property type="match status" value="1"/>
</dbReference>
<dbReference type="Gene3D" id="1.20.120.1630">
    <property type="match status" value="1"/>
</dbReference>
<dbReference type="InterPro" id="IPR039357">
    <property type="entry name" value="SRD5A/TECR"/>
</dbReference>
<feature type="transmembrane region" description="Helical" evidence="5">
    <location>
        <begin position="141"/>
        <end position="162"/>
    </location>
</feature>
<sequence>MLINEWQYELTIWIWLGIAAGTFLLLMFVRAPYGRHERPGWGPRIPARLGWVFMESPCIVVMTVFFGIGVSGWNLADPVGIIFYILWTGHYIHRSWVWPARARITGKKMPISLILFAVGFNGINSWINAEWLFSLHHPYPIDWLISPQFIIGVIFFITGMGINIKSDNMLFDLRRDGSAEYQIPRGGLFQWISCPNYLGELLEWWGWALATWSLAGLSFAVWGMANLVPRARANHKWYQKNFKDYPVDRKALIPKVW</sequence>
<dbReference type="PANTHER" id="PTHR10556">
    <property type="entry name" value="3-OXO-5-ALPHA-STEROID 4-DEHYDROGENASE"/>
    <property type="match status" value="1"/>
</dbReference>
<evidence type="ECO:0000256" key="2">
    <source>
        <dbReference type="ARBA" id="ARBA00022692"/>
    </source>
</evidence>
<feature type="transmembrane region" description="Helical" evidence="5">
    <location>
        <begin position="49"/>
        <end position="73"/>
    </location>
</feature>
<evidence type="ECO:0000256" key="3">
    <source>
        <dbReference type="ARBA" id="ARBA00022989"/>
    </source>
</evidence>
<comment type="subcellular location">
    <subcellularLocation>
        <location evidence="1">Membrane</location>
        <topology evidence="1">Multi-pass membrane protein</topology>
    </subcellularLocation>
</comment>
<feature type="transmembrane region" description="Helical" evidence="5">
    <location>
        <begin position="12"/>
        <end position="29"/>
    </location>
</feature>
<dbReference type="AlphaFoldDB" id="A0A160VIM2"/>
<gene>
    <name evidence="7" type="ORF">MGWOODY_Mmi2521</name>
</gene>
<organism evidence="7">
    <name type="scientific">hydrothermal vent metagenome</name>
    <dbReference type="NCBI Taxonomy" id="652676"/>
    <lineage>
        <taxon>unclassified sequences</taxon>
        <taxon>metagenomes</taxon>
        <taxon>ecological metagenomes</taxon>
    </lineage>
</organism>
<evidence type="ECO:0000313" key="7">
    <source>
        <dbReference type="EMBL" id="CUV10780.1"/>
    </source>
</evidence>
<dbReference type="EMBL" id="FAXC01000494">
    <property type="protein sequence ID" value="CUV10780.1"/>
    <property type="molecule type" value="Genomic_DNA"/>
</dbReference>
<dbReference type="GO" id="GO:0003865">
    <property type="term" value="F:3-oxo-5-alpha-steroid 4-dehydrogenase activity"/>
    <property type="evidence" value="ECO:0007669"/>
    <property type="project" value="InterPro"/>
</dbReference>